<dbReference type="RefSeq" id="WP_134168700.1">
    <property type="nucleotide sequence ID" value="NZ_SODD01000008.1"/>
</dbReference>
<dbReference type="GO" id="GO:0016787">
    <property type="term" value="F:hydrolase activity"/>
    <property type="evidence" value="ECO:0007669"/>
    <property type="project" value="UniProtKB-KW"/>
</dbReference>
<dbReference type="InterPro" id="IPR005754">
    <property type="entry name" value="Sortase"/>
</dbReference>
<dbReference type="CDD" id="cd05826">
    <property type="entry name" value="Sortase_B"/>
    <property type="match status" value="1"/>
</dbReference>
<dbReference type="NCBIfam" id="TIGR03064">
    <property type="entry name" value="sortase_srtB"/>
    <property type="match status" value="1"/>
</dbReference>
<dbReference type="InterPro" id="IPR023365">
    <property type="entry name" value="Sortase_dom-sf"/>
</dbReference>
<proteinExistence type="predicted"/>
<evidence type="ECO:0000313" key="4">
    <source>
        <dbReference type="EMBL" id="TDW24718.1"/>
    </source>
</evidence>
<feature type="active site" description="Proton donor/acceptor" evidence="2">
    <location>
        <position position="146"/>
    </location>
</feature>
<reference evidence="4 5" key="1">
    <citation type="submission" date="2019-03" db="EMBL/GenBank/DDBJ databases">
        <title>Genomic Encyclopedia of Type Strains, Phase IV (KMG-IV): sequencing the most valuable type-strain genomes for metagenomic binning, comparative biology and taxonomic classification.</title>
        <authorList>
            <person name="Goeker M."/>
        </authorList>
    </citation>
    <scope>NUCLEOTIDE SEQUENCE [LARGE SCALE GENOMIC DNA]</scope>
    <source>
        <strain evidence="4 5">DSM 28867</strain>
    </source>
</reference>
<dbReference type="OrthoDB" id="9806013at2"/>
<organism evidence="4 5">
    <name type="scientific">Breznakia blatticola</name>
    <dbReference type="NCBI Taxonomy" id="1754012"/>
    <lineage>
        <taxon>Bacteria</taxon>
        <taxon>Bacillati</taxon>
        <taxon>Bacillota</taxon>
        <taxon>Erysipelotrichia</taxon>
        <taxon>Erysipelotrichales</taxon>
        <taxon>Erysipelotrichaceae</taxon>
        <taxon>Breznakia</taxon>
    </lineage>
</organism>
<gene>
    <name evidence="4" type="ORF">EDD63_10874</name>
</gene>
<evidence type="ECO:0000313" key="5">
    <source>
        <dbReference type="Proteomes" id="UP000294743"/>
    </source>
</evidence>
<evidence type="ECO:0000256" key="2">
    <source>
        <dbReference type="PIRSR" id="PIRSR605754-1"/>
    </source>
</evidence>
<dbReference type="EMBL" id="SODD01000008">
    <property type="protein sequence ID" value="TDW24718.1"/>
    <property type="molecule type" value="Genomic_DNA"/>
</dbReference>
<keyword evidence="3" id="KW-0472">Membrane</keyword>
<sequence length="279" mass="32463">MARKEKVKKEKKKVGPVRRLIETLLLIVAICVFIYAGFNLYKIYSQNWEESKETEKLQEIINVPKDEKKLDTFEPDFAGIREINPDIVGWIVVLDTDISYPVVKGQDNEYYLTHTAYHTNNYAGAIFMDYRQNPDLSAKNTFIYGHNVHHGTMFAELANYMDQSFLNEHRYFYYYTPEANYKLEVYSAYVDKGTSDSYTLSYADDNAYQNYLNYVKSLSRVQTDVEMSADDHMITLYTCSYESGQNPSNTNTSDIEDRYFIHGKIIKALKGDLPKTNEI</sequence>
<protein>
    <submittedName>
        <fullName evidence="4">Sortase B</fullName>
    </submittedName>
</protein>
<evidence type="ECO:0000256" key="1">
    <source>
        <dbReference type="ARBA" id="ARBA00022801"/>
    </source>
</evidence>
<comment type="caution">
    <text evidence="4">The sequence shown here is derived from an EMBL/GenBank/DDBJ whole genome shotgun (WGS) entry which is preliminary data.</text>
</comment>
<evidence type="ECO:0000256" key="3">
    <source>
        <dbReference type="SAM" id="Phobius"/>
    </source>
</evidence>
<feature type="active site" description="Acyl-thioester intermediate" evidence="2">
    <location>
        <position position="239"/>
    </location>
</feature>
<dbReference type="InterPro" id="IPR009835">
    <property type="entry name" value="SrtB"/>
</dbReference>
<dbReference type="AlphaFoldDB" id="A0A4R8A5D8"/>
<dbReference type="Pfam" id="PF04203">
    <property type="entry name" value="Sortase"/>
    <property type="match status" value="1"/>
</dbReference>
<dbReference type="Proteomes" id="UP000294743">
    <property type="component" value="Unassembled WGS sequence"/>
</dbReference>
<accession>A0A4R8A5D8</accession>
<feature type="transmembrane region" description="Helical" evidence="3">
    <location>
        <begin position="20"/>
        <end position="41"/>
    </location>
</feature>
<keyword evidence="3" id="KW-0812">Transmembrane</keyword>
<dbReference type="Gene3D" id="2.40.260.10">
    <property type="entry name" value="Sortase"/>
    <property type="match status" value="1"/>
</dbReference>
<keyword evidence="1" id="KW-0378">Hydrolase</keyword>
<dbReference type="SUPFAM" id="SSF63817">
    <property type="entry name" value="Sortase"/>
    <property type="match status" value="1"/>
</dbReference>
<keyword evidence="3" id="KW-1133">Transmembrane helix</keyword>
<keyword evidence="5" id="KW-1185">Reference proteome</keyword>
<name>A0A4R8A5D8_9FIRM</name>